<evidence type="ECO:0000313" key="2">
    <source>
        <dbReference type="Proteomes" id="UP000306319"/>
    </source>
</evidence>
<proteinExistence type="predicted"/>
<dbReference type="EMBL" id="SRYB01000042">
    <property type="protein sequence ID" value="TGY76298.1"/>
    <property type="molecule type" value="Genomic_DNA"/>
</dbReference>
<reference evidence="1" key="1">
    <citation type="submission" date="2019-04" db="EMBL/GenBank/DDBJ databases">
        <title>Microbes associate with the intestines of laboratory mice.</title>
        <authorList>
            <person name="Navarre W."/>
            <person name="Wong E."/>
            <person name="Huang K."/>
            <person name="Tropini C."/>
            <person name="Ng K."/>
            <person name="Yu B."/>
        </authorList>
    </citation>
    <scope>NUCLEOTIDE SEQUENCE</scope>
    <source>
        <strain evidence="1">NM04_E33</strain>
    </source>
</reference>
<gene>
    <name evidence="1" type="ORF">E5331_18380</name>
</gene>
<protein>
    <submittedName>
        <fullName evidence="1">AraC family transcriptional regulator</fullName>
    </submittedName>
</protein>
<organism evidence="1 2">
    <name type="scientific">Lepagella muris</name>
    <dbReference type="NCBI Taxonomy" id="3032870"/>
    <lineage>
        <taxon>Bacteria</taxon>
        <taxon>Pseudomonadati</taxon>
        <taxon>Bacteroidota</taxon>
        <taxon>Bacteroidia</taxon>
        <taxon>Bacteroidales</taxon>
        <taxon>Muribaculaceae</taxon>
        <taxon>Lepagella</taxon>
    </lineage>
</organism>
<evidence type="ECO:0000313" key="1">
    <source>
        <dbReference type="EMBL" id="TGY76298.1"/>
    </source>
</evidence>
<accession>A0AC61RHF6</accession>
<dbReference type="Proteomes" id="UP000306319">
    <property type="component" value="Unassembled WGS sequence"/>
</dbReference>
<comment type="caution">
    <text evidence="1">The sequence shown here is derived from an EMBL/GenBank/DDBJ whole genome shotgun (WGS) entry which is preliminary data.</text>
</comment>
<sequence length="288" mass="33224">MKDYQKEITPLADDDLFILLDHPNAKFDYPVHYHSDYEINLVLNDEGTRVVGDSDEKFSSPDLVMLGPNIPHAWKGTRQEGNHVITIQFSEELLNFPILNKRMFASIRQLLIESRRGLTFSNDTKVLIADKILRLTRLQGFHTVLDFLSILYDLSIANKEMLVSNYYDANEALTAFKSRRITKVCDYIEKNFQDSVKLSDVAKLVNMSESAFSHFFKKKTGCSFIDYLNSVRIGKASQMLIDTTHSINEICYSCGFNNLSNFIRIFKKFKGPTPSEYRSKLQQILIKY</sequence>
<keyword evidence="2" id="KW-1185">Reference proteome</keyword>
<name>A0AC61RHF6_9BACT</name>